<evidence type="ECO:0000256" key="1">
    <source>
        <dbReference type="SAM" id="Coils"/>
    </source>
</evidence>
<reference evidence="3" key="1">
    <citation type="submission" date="2020-09" db="EMBL/GenBank/DDBJ databases">
        <title>Genome-Enabled Discovery of Anthraquinone Biosynthesis in Senna tora.</title>
        <authorList>
            <person name="Kang S.-H."/>
            <person name="Pandey R.P."/>
            <person name="Lee C.-M."/>
            <person name="Sim J.-S."/>
            <person name="Jeong J.-T."/>
            <person name="Choi B.-S."/>
            <person name="Jung M."/>
            <person name="Ginzburg D."/>
            <person name="Zhao K."/>
            <person name="Won S.Y."/>
            <person name="Oh T.-J."/>
            <person name="Yu Y."/>
            <person name="Kim N.-H."/>
            <person name="Lee O.R."/>
            <person name="Lee T.-H."/>
            <person name="Bashyal P."/>
            <person name="Kim T.-S."/>
            <person name="Lee W.-H."/>
            <person name="Kawkins C."/>
            <person name="Kim C.-K."/>
            <person name="Kim J.S."/>
            <person name="Ahn B.O."/>
            <person name="Rhee S.Y."/>
            <person name="Sohng J.K."/>
        </authorList>
    </citation>
    <scope>NUCLEOTIDE SEQUENCE</scope>
    <source>
        <tissue evidence="3">Leaf</tissue>
    </source>
</reference>
<evidence type="ECO:0000313" key="4">
    <source>
        <dbReference type="Proteomes" id="UP000634136"/>
    </source>
</evidence>
<dbReference type="AlphaFoldDB" id="A0A834TR12"/>
<protein>
    <submittedName>
        <fullName evidence="3">Uncharacterized protein</fullName>
    </submittedName>
</protein>
<feature type="compositionally biased region" description="Basic and acidic residues" evidence="2">
    <location>
        <begin position="190"/>
        <end position="200"/>
    </location>
</feature>
<evidence type="ECO:0000256" key="2">
    <source>
        <dbReference type="SAM" id="MobiDB-lite"/>
    </source>
</evidence>
<dbReference type="InterPro" id="IPR040003">
    <property type="entry name" value="PG18-like"/>
</dbReference>
<gene>
    <name evidence="3" type="ORF">G2W53_016881</name>
</gene>
<dbReference type="EMBL" id="JAAIUW010000006">
    <property type="protein sequence ID" value="KAF7825717.1"/>
    <property type="molecule type" value="Genomic_DNA"/>
</dbReference>
<dbReference type="PANTHER" id="PTHR35745:SF1">
    <property type="entry name" value="OS04G0513000 PROTEIN"/>
    <property type="match status" value="1"/>
</dbReference>
<dbReference type="PANTHER" id="PTHR35745">
    <property type="entry name" value="BNACNNG14650D PROTEIN"/>
    <property type="match status" value="1"/>
</dbReference>
<dbReference type="GO" id="GO:0010027">
    <property type="term" value="P:thylakoid membrane organization"/>
    <property type="evidence" value="ECO:0007669"/>
    <property type="project" value="InterPro"/>
</dbReference>
<accession>A0A834TR12</accession>
<keyword evidence="1" id="KW-0175">Coiled coil</keyword>
<keyword evidence="4" id="KW-1185">Reference proteome</keyword>
<feature type="region of interest" description="Disordered" evidence="2">
    <location>
        <begin position="166"/>
        <end position="208"/>
    </location>
</feature>
<organism evidence="3 4">
    <name type="scientific">Senna tora</name>
    <dbReference type="NCBI Taxonomy" id="362788"/>
    <lineage>
        <taxon>Eukaryota</taxon>
        <taxon>Viridiplantae</taxon>
        <taxon>Streptophyta</taxon>
        <taxon>Embryophyta</taxon>
        <taxon>Tracheophyta</taxon>
        <taxon>Spermatophyta</taxon>
        <taxon>Magnoliopsida</taxon>
        <taxon>eudicotyledons</taxon>
        <taxon>Gunneridae</taxon>
        <taxon>Pentapetalae</taxon>
        <taxon>rosids</taxon>
        <taxon>fabids</taxon>
        <taxon>Fabales</taxon>
        <taxon>Fabaceae</taxon>
        <taxon>Caesalpinioideae</taxon>
        <taxon>Cassia clade</taxon>
        <taxon>Senna</taxon>
    </lineage>
</organism>
<name>A0A834TR12_9FABA</name>
<comment type="caution">
    <text evidence="3">The sequence shown here is derived from an EMBL/GenBank/DDBJ whole genome shotgun (WGS) entry which is preliminary data.</text>
</comment>
<proteinExistence type="predicted"/>
<dbReference type="Proteomes" id="UP000634136">
    <property type="component" value="Unassembled WGS sequence"/>
</dbReference>
<dbReference type="GO" id="GO:0009535">
    <property type="term" value="C:chloroplast thylakoid membrane"/>
    <property type="evidence" value="ECO:0007669"/>
    <property type="project" value="TreeGrafter"/>
</dbReference>
<dbReference type="Pfam" id="PF20711">
    <property type="entry name" value="DUF6825"/>
    <property type="match status" value="1"/>
</dbReference>
<sequence length="208" mass="22414">MSRGISPSASQTPFSCSLSKPQSCFHHFPSNLALPRTLSCPTDPKLKLVRFSGKRGSHTIGVRCNSSIWPGGPGSGDGDGRRILDAFFLGKALAEAVNERIESTVGEILSTVGRLQAERQKQVQDFQEEVLERAKKAKEKAAREAMEAQGLVSKSPVDTKVTDYANSASRSSYSVTDTVASVQPTPPSETKAEPYKEEKPALTSSNDD</sequence>
<dbReference type="OrthoDB" id="532061at2759"/>
<feature type="coiled-coil region" evidence="1">
    <location>
        <begin position="124"/>
        <end position="151"/>
    </location>
</feature>
<feature type="compositionally biased region" description="Polar residues" evidence="2">
    <location>
        <begin position="166"/>
        <end position="183"/>
    </location>
</feature>
<evidence type="ECO:0000313" key="3">
    <source>
        <dbReference type="EMBL" id="KAF7825717.1"/>
    </source>
</evidence>